<accession>A0ABN9TC70</accession>
<evidence type="ECO:0000313" key="3">
    <source>
        <dbReference type="Proteomes" id="UP001189429"/>
    </source>
</evidence>
<gene>
    <name evidence="2" type="ORF">PCOR1329_LOCUS37626</name>
</gene>
<dbReference type="Proteomes" id="UP001189429">
    <property type="component" value="Unassembled WGS sequence"/>
</dbReference>
<name>A0ABN9TC70_9DINO</name>
<feature type="compositionally biased region" description="Low complexity" evidence="1">
    <location>
        <begin position="840"/>
        <end position="875"/>
    </location>
</feature>
<reference evidence="2" key="1">
    <citation type="submission" date="2023-10" db="EMBL/GenBank/DDBJ databases">
        <authorList>
            <person name="Chen Y."/>
            <person name="Shah S."/>
            <person name="Dougan E. K."/>
            <person name="Thang M."/>
            <person name="Chan C."/>
        </authorList>
    </citation>
    <scope>NUCLEOTIDE SEQUENCE [LARGE SCALE GENOMIC DNA]</scope>
</reference>
<proteinExistence type="predicted"/>
<keyword evidence="3" id="KW-1185">Reference proteome</keyword>
<comment type="caution">
    <text evidence="2">The sequence shown here is derived from an EMBL/GenBank/DDBJ whole genome shotgun (WGS) entry which is preliminary data.</text>
</comment>
<feature type="compositionally biased region" description="Basic and acidic residues" evidence="1">
    <location>
        <begin position="455"/>
        <end position="467"/>
    </location>
</feature>
<feature type="non-terminal residue" evidence="2">
    <location>
        <position position="909"/>
    </location>
</feature>
<feature type="compositionally biased region" description="Gly residues" evidence="1">
    <location>
        <begin position="30"/>
        <end position="43"/>
    </location>
</feature>
<feature type="region of interest" description="Disordered" evidence="1">
    <location>
        <begin position="455"/>
        <end position="488"/>
    </location>
</feature>
<organism evidence="2 3">
    <name type="scientific">Prorocentrum cordatum</name>
    <dbReference type="NCBI Taxonomy" id="2364126"/>
    <lineage>
        <taxon>Eukaryota</taxon>
        <taxon>Sar</taxon>
        <taxon>Alveolata</taxon>
        <taxon>Dinophyceae</taxon>
        <taxon>Prorocentrales</taxon>
        <taxon>Prorocentraceae</taxon>
        <taxon>Prorocentrum</taxon>
    </lineage>
</organism>
<feature type="region of interest" description="Disordered" evidence="1">
    <location>
        <begin position="838"/>
        <end position="875"/>
    </location>
</feature>
<evidence type="ECO:0000256" key="1">
    <source>
        <dbReference type="SAM" id="MobiDB-lite"/>
    </source>
</evidence>
<feature type="compositionally biased region" description="Low complexity" evidence="1">
    <location>
        <begin position="1"/>
        <end position="15"/>
    </location>
</feature>
<feature type="region of interest" description="Disordered" evidence="1">
    <location>
        <begin position="1"/>
        <end position="62"/>
    </location>
</feature>
<sequence>MPSDTSSAGSGAEAQGGRGRRGPPSFGVSGTSGGARGGKGSRGGRAQAGRGRGRGRKQAATAAAASAAAAAAAADSAPPPPAPCPAAGSDLGAMAIVPQPQTLSTMNASSAIFQPCESIYHRFPGLKGIALQDAVFNVYAIPGKRGITVPWYVNGEKSMLPHPNNERRQDQVVQEYAEKVAEYGHVPGVRGDPWCTLHPDGEYPLQMITYGTLSRGFYQAVEADKASSADGEVSNVLIKLSLEKGLSNVTCFQARTPDDVTDWLRDWHNEWHGGSKYTLLQHFGFYRKLNVDFKAAKMVEAPYNSLWEFLQFKYPKKQDQKFGSENELKACKALCGTLKRNKLTQWTEEFLGKHCRFTDERMNNATAVFNLHAVSVALFSVEVRDALDSGTLAVIWQLALEFLVPTAGLPRPKKWIFDAQQLDMCKWLSADMSDSQSHKKGQLYARKALEAAEKEAKKQAEAAEKARAAAAAAGSDSPPEPPNKKLKAGGAIVKAPVETHDNLELQKIWVVDAAIAIITAMSDAEISDEEKEPIFRAMMTVALEFCWSKQVALGKMQYTKWSELKVKVRDVAASMAHNAQLGRGGEETMELDFVDADDVESAPLSSAASSDETTTLMRLESAIAAGGAALTAFMSANNQAVTVKLHAAYRRVNNDLFQLLGMTEGNKLAAIASSSAPGRVSAFILHLLGLVKDALIKEIPEDMLGIGQLSLKAVRQTSQLPGAAIKYFSDVPTLTKFVRIRAVHTQHILADVLQVQEMFHHVSIDTGAANAGGAQKTTNIDLDILASRLGTLDTMGAVDQHVSYDEWVATYTEFLCGVYDGKEPTAILSDLRASRRLVDDSSPSSRSVSASESSATRPPAPDGPAAAAPAAEAEGVGAAGQGELMVHGDTGASVYQRVATLKRVYECQR</sequence>
<evidence type="ECO:0000313" key="2">
    <source>
        <dbReference type="EMBL" id="CAK0843195.1"/>
    </source>
</evidence>
<protein>
    <submittedName>
        <fullName evidence="2">Uncharacterized protein</fullName>
    </submittedName>
</protein>
<dbReference type="EMBL" id="CAUYUJ010014560">
    <property type="protein sequence ID" value="CAK0843195.1"/>
    <property type="molecule type" value="Genomic_DNA"/>
</dbReference>